<evidence type="ECO:0000313" key="4">
    <source>
        <dbReference type="EMBL" id="WKA03572.1"/>
    </source>
</evidence>
<keyword evidence="5" id="KW-1185">Reference proteome</keyword>
<feature type="non-terminal residue" evidence="4">
    <location>
        <position position="1"/>
    </location>
</feature>
<evidence type="ECO:0000256" key="1">
    <source>
        <dbReference type="ARBA" id="ARBA00010745"/>
    </source>
</evidence>
<comment type="similarity">
    <text evidence="1">Belongs to the universal ribosomal protein uL14 family.</text>
</comment>
<dbReference type="SUPFAM" id="SSF50193">
    <property type="entry name" value="Ribosomal protein L14"/>
    <property type="match status" value="1"/>
</dbReference>
<evidence type="ECO:0000256" key="2">
    <source>
        <dbReference type="ARBA" id="ARBA00022980"/>
    </source>
</evidence>
<dbReference type="InterPro" id="IPR000218">
    <property type="entry name" value="Ribosomal_uL14"/>
</dbReference>
<keyword evidence="3" id="KW-0687">Ribonucleoprotein</keyword>
<dbReference type="Proteomes" id="UP001227230">
    <property type="component" value="Chromosome 14"/>
</dbReference>
<dbReference type="EMBL" id="CP126661">
    <property type="protein sequence ID" value="WKA03572.1"/>
    <property type="molecule type" value="Genomic_DNA"/>
</dbReference>
<proteinExistence type="inferred from homology"/>
<accession>A0ABY9D9M2</accession>
<dbReference type="Pfam" id="PF00238">
    <property type="entry name" value="Ribosomal_L14"/>
    <property type="match status" value="1"/>
</dbReference>
<evidence type="ECO:0000256" key="3">
    <source>
        <dbReference type="ARBA" id="ARBA00023274"/>
    </source>
</evidence>
<gene>
    <name evidence="4" type="ORF">VitviT2T_021673</name>
</gene>
<name>A0ABY9D9M2_VITVI</name>
<keyword evidence="2" id="KW-0689">Ribosomal protein</keyword>
<sequence>GNPKGTQIFYALAWELRQLNFIKIVSLAPKVL</sequence>
<dbReference type="InterPro" id="IPR036853">
    <property type="entry name" value="Ribosomal_uL14_sf"/>
</dbReference>
<dbReference type="Gene3D" id="2.40.150.20">
    <property type="entry name" value="Ribosomal protein L14"/>
    <property type="match status" value="1"/>
</dbReference>
<organism evidence="4 5">
    <name type="scientific">Vitis vinifera</name>
    <name type="common">Grape</name>
    <dbReference type="NCBI Taxonomy" id="29760"/>
    <lineage>
        <taxon>Eukaryota</taxon>
        <taxon>Viridiplantae</taxon>
        <taxon>Streptophyta</taxon>
        <taxon>Embryophyta</taxon>
        <taxon>Tracheophyta</taxon>
        <taxon>Spermatophyta</taxon>
        <taxon>Magnoliopsida</taxon>
        <taxon>eudicotyledons</taxon>
        <taxon>Gunneridae</taxon>
        <taxon>Pentapetalae</taxon>
        <taxon>rosids</taxon>
        <taxon>Vitales</taxon>
        <taxon>Vitaceae</taxon>
        <taxon>Viteae</taxon>
        <taxon>Vitis</taxon>
    </lineage>
</organism>
<protein>
    <submittedName>
        <fullName evidence="4">Uncharacterized protein</fullName>
    </submittedName>
</protein>
<reference evidence="4 5" key="1">
    <citation type="journal article" date="2023" name="Hortic Res">
        <title>The complete reference genome for grapevine (Vitis vinifera L.) genetics and breeding.</title>
        <authorList>
            <person name="Shi X."/>
            <person name="Cao S."/>
            <person name="Wang X."/>
            <person name="Huang S."/>
            <person name="Wang Y."/>
            <person name="Liu Z."/>
            <person name="Liu W."/>
            <person name="Leng X."/>
            <person name="Peng Y."/>
            <person name="Wang N."/>
            <person name="Wang Y."/>
            <person name="Ma Z."/>
            <person name="Xu X."/>
            <person name="Zhang F."/>
            <person name="Xue H."/>
            <person name="Zhong H."/>
            <person name="Wang Y."/>
            <person name="Zhang K."/>
            <person name="Velt A."/>
            <person name="Avia K."/>
            <person name="Holtgrawe D."/>
            <person name="Grimplet J."/>
            <person name="Matus J.T."/>
            <person name="Ware D."/>
            <person name="Wu X."/>
            <person name="Wang H."/>
            <person name="Liu C."/>
            <person name="Fang Y."/>
            <person name="Rustenholz C."/>
            <person name="Cheng Z."/>
            <person name="Xiao H."/>
            <person name="Zhou Y."/>
        </authorList>
    </citation>
    <scope>NUCLEOTIDE SEQUENCE [LARGE SCALE GENOMIC DNA]</scope>
    <source>
        <strain evidence="5">cv. Pinot noir / PN40024</strain>
        <tissue evidence="4">Leaf</tissue>
    </source>
</reference>
<evidence type="ECO:0000313" key="5">
    <source>
        <dbReference type="Proteomes" id="UP001227230"/>
    </source>
</evidence>